<dbReference type="EMBL" id="JABBWD010000008">
    <property type="protein sequence ID" value="KAG1780535.1"/>
    <property type="molecule type" value="Genomic_DNA"/>
</dbReference>
<proteinExistence type="predicted"/>
<dbReference type="SUPFAM" id="SSF52058">
    <property type="entry name" value="L domain-like"/>
    <property type="match status" value="1"/>
</dbReference>
<dbReference type="InterPro" id="IPR032675">
    <property type="entry name" value="LRR_dom_sf"/>
</dbReference>
<gene>
    <name evidence="1" type="ORF">EV702DRAFT_1194008</name>
</gene>
<dbReference type="AlphaFoldDB" id="A0A9P7A118"/>
<comment type="caution">
    <text evidence="1">The sequence shown here is derived from an EMBL/GenBank/DDBJ whole genome shotgun (WGS) entry which is preliminary data.</text>
</comment>
<dbReference type="OrthoDB" id="2643279at2759"/>
<accession>A0A9P7A118</accession>
<keyword evidence="2" id="KW-1185">Reference proteome</keyword>
<dbReference type="Gene3D" id="3.80.10.10">
    <property type="entry name" value="Ribonuclease Inhibitor"/>
    <property type="match status" value="1"/>
</dbReference>
<sequence>MQKSGDKLSLVKTSRQYPIAPLLPAEILSLILIRSPAQWTPDAWRENVNVLLSCCHVSKAWGETAREGLYLCIRLSQVESLRLLLRTVHSESFGGHCPARALHFKPWFSTPPMPHNKQLKKFTTLAGEIVSCCPKLIHLAGDCGPLRFTSTMALPKYPFLTGLKVSGQDLQLLAPLLFYLCNLESFEMHQSYGDGDVLGLCFSPPTFKLSNILISQTYLSLSLCKWLFSSSSESIESLEVQDVGASLCHLIEVIGDFVKKLHIKHIYSEILTDSEAIEALSGLAGLRSLRIDGSWGFKTEPLLNLQSSLETFAFSSCVAHEVQTRLQSGWQPSLQSLDMYYGPFFSLVSWRSFIDKMRESYEMSGRCELAMTCAARGVQLNEIDLGVRPKTLVI</sequence>
<evidence type="ECO:0008006" key="3">
    <source>
        <dbReference type="Google" id="ProtNLM"/>
    </source>
</evidence>
<organism evidence="1 2">
    <name type="scientific">Suillus placidus</name>
    <dbReference type="NCBI Taxonomy" id="48579"/>
    <lineage>
        <taxon>Eukaryota</taxon>
        <taxon>Fungi</taxon>
        <taxon>Dikarya</taxon>
        <taxon>Basidiomycota</taxon>
        <taxon>Agaricomycotina</taxon>
        <taxon>Agaricomycetes</taxon>
        <taxon>Agaricomycetidae</taxon>
        <taxon>Boletales</taxon>
        <taxon>Suillineae</taxon>
        <taxon>Suillaceae</taxon>
        <taxon>Suillus</taxon>
    </lineage>
</organism>
<protein>
    <recommendedName>
        <fullName evidence="3">F-box domain-containing protein</fullName>
    </recommendedName>
</protein>
<reference evidence="1" key="1">
    <citation type="journal article" date="2020" name="New Phytol.">
        <title>Comparative genomics reveals dynamic genome evolution in host specialist ectomycorrhizal fungi.</title>
        <authorList>
            <person name="Lofgren L.A."/>
            <person name="Nguyen N.H."/>
            <person name="Vilgalys R."/>
            <person name="Ruytinx J."/>
            <person name="Liao H.L."/>
            <person name="Branco S."/>
            <person name="Kuo A."/>
            <person name="LaButti K."/>
            <person name="Lipzen A."/>
            <person name="Andreopoulos W."/>
            <person name="Pangilinan J."/>
            <person name="Riley R."/>
            <person name="Hundley H."/>
            <person name="Na H."/>
            <person name="Barry K."/>
            <person name="Grigoriev I.V."/>
            <person name="Stajich J.E."/>
            <person name="Kennedy P.G."/>
        </authorList>
    </citation>
    <scope>NUCLEOTIDE SEQUENCE</scope>
    <source>
        <strain evidence="1">DOB743</strain>
    </source>
</reference>
<dbReference type="Proteomes" id="UP000714275">
    <property type="component" value="Unassembled WGS sequence"/>
</dbReference>
<name>A0A9P7A118_9AGAM</name>
<evidence type="ECO:0000313" key="2">
    <source>
        <dbReference type="Proteomes" id="UP000714275"/>
    </source>
</evidence>
<evidence type="ECO:0000313" key="1">
    <source>
        <dbReference type="EMBL" id="KAG1780535.1"/>
    </source>
</evidence>